<comment type="caution">
    <text evidence="1">The sequence shown here is derived from an EMBL/GenBank/DDBJ whole genome shotgun (WGS) entry which is preliminary data.</text>
</comment>
<gene>
    <name evidence="1" type="ORF">HMPREF1401_01495</name>
</gene>
<reference evidence="1 2" key="1">
    <citation type="submission" date="2012-11" db="EMBL/GenBank/DDBJ databases">
        <authorList>
            <person name="Weinstock G."/>
            <person name="Sodergren E."/>
            <person name="Lobos E.A."/>
            <person name="Fulton L."/>
            <person name="Fulton R."/>
            <person name="Courtney L."/>
            <person name="Fronick C."/>
            <person name="O'Laughlin M."/>
            <person name="Godfrey J."/>
            <person name="Wilson R.M."/>
            <person name="Miner T."/>
            <person name="Farmer C."/>
            <person name="Delehaunty K."/>
            <person name="Cordes M."/>
            <person name="Minx P."/>
            <person name="Tomlinson C."/>
            <person name="Chen J."/>
            <person name="Wollam A."/>
            <person name="Pepin K.H."/>
            <person name="Bhonagiri V."/>
            <person name="Zhang X."/>
            <person name="Suruliraj S."/>
            <person name="Antonio M."/>
            <person name="Secka O."/>
            <person name="Thomas J."/>
            <person name="Warren W."/>
            <person name="Mitreva M."/>
            <person name="Mardis E.R."/>
            <person name="Wilson R.K."/>
        </authorList>
    </citation>
    <scope>NUCLEOTIDE SEQUENCE [LARGE SCALE GENOMIC DNA]</scope>
    <source>
        <strain evidence="1 2">GAM120Ai</strain>
    </source>
</reference>
<accession>A0AAV3ID05</accession>
<dbReference type="EMBL" id="APDF01000069">
    <property type="protein sequence ID" value="EMG93927.1"/>
    <property type="molecule type" value="Genomic_DNA"/>
</dbReference>
<dbReference type="Proteomes" id="UP000012012">
    <property type="component" value="Unassembled WGS sequence"/>
</dbReference>
<protein>
    <submittedName>
        <fullName evidence="1">Uncharacterized protein</fullName>
    </submittedName>
</protein>
<evidence type="ECO:0000313" key="2">
    <source>
        <dbReference type="Proteomes" id="UP000012012"/>
    </source>
</evidence>
<dbReference type="AlphaFoldDB" id="A0AAV3ID05"/>
<proteinExistence type="predicted"/>
<evidence type="ECO:0000313" key="1">
    <source>
        <dbReference type="EMBL" id="EMG93927.1"/>
    </source>
</evidence>
<organism evidence="1 2">
    <name type="scientific">Helicobacter pylori GAM120Ai</name>
    <dbReference type="NCBI Taxonomy" id="1159029"/>
    <lineage>
        <taxon>Bacteria</taxon>
        <taxon>Pseudomonadati</taxon>
        <taxon>Campylobacterota</taxon>
        <taxon>Epsilonproteobacteria</taxon>
        <taxon>Campylobacterales</taxon>
        <taxon>Helicobacteraceae</taxon>
        <taxon>Helicobacter</taxon>
    </lineage>
</organism>
<name>A0AAV3ID05_HELPX</name>
<sequence>MSCIVFYLASCLKQFAAYINYKESLLNALSKKVFVKGFSNT</sequence>